<dbReference type="EMBL" id="CP041253">
    <property type="protein sequence ID" value="QDH79028.1"/>
    <property type="molecule type" value="Genomic_DNA"/>
</dbReference>
<name>A0A514CGU3_9BACT</name>
<evidence type="ECO:0000313" key="2">
    <source>
        <dbReference type="EMBL" id="QDH79028.1"/>
    </source>
</evidence>
<dbReference type="KEGG" id="echi:FKX85_08250"/>
<protein>
    <submittedName>
        <fullName evidence="2">DUF1573 domain-containing protein</fullName>
    </submittedName>
</protein>
<dbReference type="InterPro" id="IPR011467">
    <property type="entry name" value="DUF1573"/>
</dbReference>
<proteinExistence type="predicted"/>
<keyword evidence="1" id="KW-0472">Membrane</keyword>
<dbReference type="OrthoDB" id="826619at2"/>
<dbReference type="Pfam" id="PF07610">
    <property type="entry name" value="DUF1573"/>
    <property type="match status" value="1"/>
</dbReference>
<dbReference type="Proteomes" id="UP000316614">
    <property type="component" value="Chromosome"/>
</dbReference>
<keyword evidence="1" id="KW-0812">Transmembrane</keyword>
<gene>
    <name evidence="2" type="ORF">FKX85_08250</name>
</gene>
<keyword evidence="3" id="KW-1185">Reference proteome</keyword>
<dbReference type="InterPro" id="IPR013783">
    <property type="entry name" value="Ig-like_fold"/>
</dbReference>
<evidence type="ECO:0000256" key="1">
    <source>
        <dbReference type="SAM" id="Phobius"/>
    </source>
</evidence>
<dbReference type="RefSeq" id="WP_141614280.1">
    <property type="nucleotide sequence ID" value="NZ_CP041253.1"/>
</dbReference>
<organism evidence="2 3">
    <name type="scientific">Echinicola soli</name>
    <dbReference type="NCBI Taxonomy" id="2591634"/>
    <lineage>
        <taxon>Bacteria</taxon>
        <taxon>Pseudomonadati</taxon>
        <taxon>Bacteroidota</taxon>
        <taxon>Cytophagia</taxon>
        <taxon>Cytophagales</taxon>
        <taxon>Cyclobacteriaceae</taxon>
        <taxon>Echinicola</taxon>
    </lineage>
</organism>
<dbReference type="PANTHER" id="PTHR37833:SF1">
    <property type="entry name" value="SIGNAL PEPTIDE PROTEIN"/>
    <property type="match status" value="1"/>
</dbReference>
<accession>A0A514CGU3</accession>
<feature type="transmembrane region" description="Helical" evidence="1">
    <location>
        <begin position="6"/>
        <end position="25"/>
    </location>
</feature>
<sequence length="148" mass="16370">MKPNKTDIWIVVVSLVMGGAMGLYYDDIKRLYRSKDTSNPYTVIGVLEKEIDLGTIAQGQEAKAFFGLVNKGDEPLVISRVETTCHCTQGAFQLLPTASGDTAFVEVVYDKHAPGFFYQDVRIHGNFEKSPLVVGFMGRVEFEQGNGK</sequence>
<dbReference type="PANTHER" id="PTHR37833">
    <property type="entry name" value="LIPOPROTEIN-RELATED"/>
    <property type="match status" value="1"/>
</dbReference>
<dbReference type="AlphaFoldDB" id="A0A514CGU3"/>
<evidence type="ECO:0000313" key="3">
    <source>
        <dbReference type="Proteomes" id="UP000316614"/>
    </source>
</evidence>
<dbReference type="Gene3D" id="2.60.40.10">
    <property type="entry name" value="Immunoglobulins"/>
    <property type="match status" value="1"/>
</dbReference>
<reference evidence="2 3" key="1">
    <citation type="submission" date="2019-06" db="EMBL/GenBank/DDBJ databases">
        <title>Echinicola alkalisoli sp. nov. isolated from saline soil.</title>
        <authorList>
            <person name="Sun J.-Q."/>
            <person name="Xu L."/>
        </authorList>
    </citation>
    <scope>NUCLEOTIDE SEQUENCE [LARGE SCALE GENOMIC DNA]</scope>
    <source>
        <strain evidence="2 3">LN3S3</strain>
    </source>
</reference>
<keyword evidence="1" id="KW-1133">Transmembrane helix</keyword>